<proteinExistence type="predicted"/>
<dbReference type="InterPro" id="IPR000182">
    <property type="entry name" value="GNAT_dom"/>
</dbReference>
<dbReference type="Pfam" id="PF13527">
    <property type="entry name" value="Acetyltransf_9"/>
    <property type="match status" value="1"/>
</dbReference>
<dbReference type="PANTHER" id="PTHR37817">
    <property type="entry name" value="N-ACETYLTRANSFERASE EIS"/>
    <property type="match status" value="1"/>
</dbReference>
<sequence length="435" mass="45402">MSELRTRDVVDADLPAVLAIRGRSFGPLGSGGEAWWQRVSAETLGGRMIAVVDDSDTVLAAGRIRPYEQAWGGRHLRMGGVAGVYVEPSARGRGVATTLTRALITRMGELGDVVSCLFPTTATLYRRSGYEIGGVQTRTTYAAHLLRELGASGPGRGRSTGLRPARPGDAQWMHDLDREANARHGVSGPMVRSVSALAGMLERDELIAYVTDGGFVVYDLSDQTVTVEDLVATTPEDAAVLWGVVGSGSSAAPTVHTFLDPRDPVTLVLGGLPAAEVQQVPWMGRVIDLAAAFGERGFAPHTTATVDLLVDDPEAPANSGSWTLSVSGGRGTATRTADLPVRGDAGPRLGAAITSNEAGGGDGDSAGERGSEAALRVGARREGALRVGARGLSALWCGWSVSHLRQARLAADGTADGDAALDAVFACQPFITEYF</sequence>
<dbReference type="Pfam" id="PF17668">
    <property type="entry name" value="Acetyltransf_17"/>
    <property type="match status" value="1"/>
</dbReference>
<dbReference type="InterPro" id="IPR041380">
    <property type="entry name" value="Acetyltransf_17"/>
</dbReference>
<dbReference type="SUPFAM" id="SSF55729">
    <property type="entry name" value="Acyl-CoA N-acyltransferases (Nat)"/>
    <property type="match status" value="1"/>
</dbReference>
<dbReference type="Proteomes" id="UP001500730">
    <property type="component" value="Unassembled WGS sequence"/>
</dbReference>
<dbReference type="InterPro" id="IPR051554">
    <property type="entry name" value="Acetyltransferase_Eis"/>
</dbReference>
<evidence type="ECO:0000259" key="2">
    <source>
        <dbReference type="PROSITE" id="PS51186"/>
    </source>
</evidence>
<organism evidence="3 4">
    <name type="scientific">Terrabacter carboxydivorans</name>
    <dbReference type="NCBI Taxonomy" id="619730"/>
    <lineage>
        <taxon>Bacteria</taxon>
        <taxon>Bacillati</taxon>
        <taxon>Actinomycetota</taxon>
        <taxon>Actinomycetes</taxon>
        <taxon>Micrococcales</taxon>
        <taxon>Intrasporangiaceae</taxon>
        <taxon>Terrabacter</taxon>
    </lineage>
</organism>
<accession>A0ABP5ZFS4</accession>
<feature type="domain" description="N-acetyltransferase" evidence="2">
    <location>
        <begin position="4"/>
        <end position="152"/>
    </location>
</feature>
<keyword evidence="4" id="KW-1185">Reference proteome</keyword>
<evidence type="ECO:0000313" key="4">
    <source>
        <dbReference type="Proteomes" id="UP001500730"/>
    </source>
</evidence>
<evidence type="ECO:0000256" key="1">
    <source>
        <dbReference type="SAM" id="MobiDB-lite"/>
    </source>
</evidence>
<dbReference type="RefSeq" id="WP_344256724.1">
    <property type="nucleotide sequence ID" value="NZ_BAAARE010000021.1"/>
</dbReference>
<evidence type="ECO:0000313" key="3">
    <source>
        <dbReference type="EMBL" id="GAA2496819.1"/>
    </source>
</evidence>
<dbReference type="Pfam" id="PF13530">
    <property type="entry name" value="SCP2_2"/>
    <property type="match status" value="1"/>
</dbReference>
<dbReference type="CDD" id="cd04301">
    <property type="entry name" value="NAT_SF"/>
    <property type="match status" value="1"/>
</dbReference>
<dbReference type="PROSITE" id="PS51186">
    <property type="entry name" value="GNAT"/>
    <property type="match status" value="1"/>
</dbReference>
<dbReference type="SUPFAM" id="SSF55718">
    <property type="entry name" value="SCP-like"/>
    <property type="match status" value="1"/>
</dbReference>
<dbReference type="PANTHER" id="PTHR37817:SF1">
    <property type="entry name" value="N-ACETYLTRANSFERASE EIS"/>
    <property type="match status" value="1"/>
</dbReference>
<dbReference type="Gene3D" id="3.40.630.30">
    <property type="match status" value="2"/>
</dbReference>
<dbReference type="InterPro" id="IPR036527">
    <property type="entry name" value="SCP2_sterol-bd_dom_sf"/>
</dbReference>
<reference evidence="4" key="1">
    <citation type="journal article" date="2019" name="Int. J. Syst. Evol. Microbiol.">
        <title>The Global Catalogue of Microorganisms (GCM) 10K type strain sequencing project: providing services to taxonomists for standard genome sequencing and annotation.</title>
        <authorList>
            <consortium name="The Broad Institute Genomics Platform"/>
            <consortium name="The Broad Institute Genome Sequencing Center for Infectious Disease"/>
            <person name="Wu L."/>
            <person name="Ma J."/>
        </authorList>
    </citation>
    <scope>NUCLEOTIDE SEQUENCE [LARGE SCALE GENOMIC DNA]</scope>
    <source>
        <strain evidence="4">JCM 16259</strain>
    </source>
</reference>
<dbReference type="InterPro" id="IPR025559">
    <property type="entry name" value="Eis_dom"/>
</dbReference>
<dbReference type="InterPro" id="IPR016181">
    <property type="entry name" value="Acyl_CoA_acyltransferase"/>
</dbReference>
<dbReference type="Gene3D" id="3.30.1050.10">
    <property type="entry name" value="SCP2 sterol-binding domain"/>
    <property type="match status" value="1"/>
</dbReference>
<protein>
    <recommendedName>
        <fullName evidence="2">N-acetyltransferase domain-containing protein</fullName>
    </recommendedName>
</protein>
<gene>
    <name evidence="3" type="ORF">GCM10009858_38830</name>
</gene>
<feature type="region of interest" description="Disordered" evidence="1">
    <location>
        <begin position="320"/>
        <end position="345"/>
    </location>
</feature>
<name>A0ABP5ZFS4_9MICO</name>
<dbReference type="EMBL" id="BAAARE010000021">
    <property type="protein sequence ID" value="GAA2496819.1"/>
    <property type="molecule type" value="Genomic_DNA"/>
</dbReference>
<comment type="caution">
    <text evidence="3">The sequence shown here is derived from an EMBL/GenBank/DDBJ whole genome shotgun (WGS) entry which is preliminary data.</text>
</comment>